<protein>
    <submittedName>
        <fullName evidence="1">SJCHGC03159 protein</fullName>
    </submittedName>
</protein>
<accession>Q5BSV6</accession>
<evidence type="ECO:0000313" key="1">
    <source>
        <dbReference type="EMBL" id="AAX30379.1"/>
    </source>
</evidence>
<reference evidence="1" key="2">
    <citation type="journal article" date="2006" name="PLoS Pathog.">
        <title>New perspectives on host-parasite interplay by comparative transcriptomic and proteomic analyses of Schistosoma japonicum.</title>
        <authorList>
            <person name="Liu F."/>
            <person name="Lu J."/>
            <person name="Hu W."/>
            <person name="Wang S.Y."/>
            <person name="Cui S.J."/>
            <person name="Chi M."/>
            <person name="Yan Q."/>
            <person name="Wang X.R."/>
            <person name="Song H.D."/>
            <person name="Xu X.N."/>
            <person name="Wang J.J."/>
            <person name="Zhang X.L."/>
            <person name="Zhang X."/>
            <person name="Wang Z.Q."/>
            <person name="Xue C.L."/>
            <person name="Brindley P.J."/>
            <person name="McManus D.P."/>
            <person name="Yang P.Y."/>
            <person name="Feng Z."/>
            <person name="Chen Z."/>
            <person name="Han Z.G."/>
        </authorList>
    </citation>
    <scope>NUCLEOTIDE SEQUENCE</scope>
</reference>
<dbReference type="AlphaFoldDB" id="Q5BSV6"/>
<sequence>MVFKILVSIIIRRITTIHDIQIRKNQAGFRSDRGCIDQIFTIRQVLKHRHTF</sequence>
<proteinExistence type="evidence at transcript level"/>
<dbReference type="EMBL" id="AY915158">
    <property type="protein sequence ID" value="AAX30379.1"/>
    <property type="molecule type" value="mRNA"/>
</dbReference>
<reference evidence="1" key="1">
    <citation type="submission" date="2005-01" db="EMBL/GenBank/DDBJ databases">
        <authorList>
            <person name="Han Z."/>
        </authorList>
    </citation>
    <scope>NUCLEOTIDE SEQUENCE</scope>
</reference>
<name>Q5BSV6_SCHJA</name>
<organism evidence="1">
    <name type="scientific">Schistosoma japonicum</name>
    <name type="common">Blood fluke</name>
    <dbReference type="NCBI Taxonomy" id="6182"/>
    <lineage>
        <taxon>Eukaryota</taxon>
        <taxon>Metazoa</taxon>
        <taxon>Spiralia</taxon>
        <taxon>Lophotrochozoa</taxon>
        <taxon>Platyhelminthes</taxon>
        <taxon>Trematoda</taxon>
        <taxon>Digenea</taxon>
        <taxon>Strigeidida</taxon>
        <taxon>Schistosomatoidea</taxon>
        <taxon>Schistosomatidae</taxon>
        <taxon>Schistosoma</taxon>
    </lineage>
</organism>